<dbReference type="Gene3D" id="3.40.50.720">
    <property type="entry name" value="NAD(P)-binding Rossmann-like Domain"/>
    <property type="match status" value="2"/>
</dbReference>
<dbReference type="SUPFAM" id="SSF55048">
    <property type="entry name" value="Probable ACP-binding domain of malonyl-CoA ACP transacylase"/>
    <property type="match status" value="2"/>
</dbReference>
<keyword evidence="5" id="KW-0808">Transferase</keyword>
<dbReference type="Pfam" id="PF21089">
    <property type="entry name" value="PKS_DH_N"/>
    <property type="match status" value="2"/>
</dbReference>
<keyword evidence="3" id="KW-0596">Phosphopantetheine</keyword>
<dbReference type="InterPro" id="IPR009081">
    <property type="entry name" value="PP-bd_ACP"/>
</dbReference>
<feature type="compositionally biased region" description="Low complexity" evidence="10">
    <location>
        <begin position="1048"/>
        <end position="1061"/>
    </location>
</feature>
<dbReference type="InterPro" id="IPR015083">
    <property type="entry name" value="NorB/c/GfsB-D-like_docking"/>
</dbReference>
<dbReference type="InterPro" id="IPR011032">
    <property type="entry name" value="GroES-like_sf"/>
</dbReference>
<dbReference type="Pfam" id="PF02801">
    <property type="entry name" value="Ketoacyl-synt_C"/>
    <property type="match status" value="2"/>
</dbReference>
<dbReference type="Pfam" id="PF08990">
    <property type="entry name" value="Docking"/>
    <property type="match status" value="1"/>
</dbReference>
<feature type="domain" description="PKS/mFAS DH" evidence="13">
    <location>
        <begin position="925"/>
        <end position="1253"/>
    </location>
</feature>
<dbReference type="InterPro" id="IPR057326">
    <property type="entry name" value="KR_dom"/>
</dbReference>
<dbReference type="Pfam" id="PF00550">
    <property type="entry name" value="PP-binding"/>
    <property type="match status" value="2"/>
</dbReference>
<reference evidence="15" key="1">
    <citation type="journal article" date="2019" name="Int. J. Syst. Evol. Microbiol.">
        <title>The Global Catalogue of Microorganisms (GCM) 10K type strain sequencing project: providing services to taxonomists for standard genome sequencing and annotation.</title>
        <authorList>
            <consortium name="The Broad Institute Genomics Platform"/>
            <consortium name="The Broad Institute Genome Sequencing Center for Infectious Disease"/>
            <person name="Wu L."/>
            <person name="Ma J."/>
        </authorList>
    </citation>
    <scope>NUCLEOTIDE SEQUENCE [LARGE SCALE GENOMIC DNA]</scope>
    <source>
        <strain evidence="15">CGMCC 4.7237</strain>
    </source>
</reference>
<dbReference type="InterPro" id="IPR016036">
    <property type="entry name" value="Malonyl_transacylase_ACP-bd"/>
</dbReference>
<dbReference type="Gene3D" id="3.90.180.10">
    <property type="entry name" value="Medium-chain alcohol dehydrogenases, catalytic domain"/>
    <property type="match status" value="1"/>
</dbReference>
<dbReference type="SMART" id="SM00829">
    <property type="entry name" value="PKS_ER"/>
    <property type="match status" value="1"/>
</dbReference>
<comment type="pathway">
    <text evidence="2">Antibiotic biosynthesis.</text>
</comment>
<dbReference type="Gene3D" id="3.40.366.10">
    <property type="entry name" value="Malonyl-Coenzyme A Acyl Carrier Protein, domain 2"/>
    <property type="match status" value="2"/>
</dbReference>
<dbReference type="Pfam" id="PF22953">
    <property type="entry name" value="SpnB_Rossmann"/>
    <property type="match status" value="2"/>
</dbReference>
<dbReference type="InterPro" id="IPR032821">
    <property type="entry name" value="PKS_assoc"/>
</dbReference>
<dbReference type="EMBL" id="JBHSBB010000026">
    <property type="protein sequence ID" value="MFC4035394.1"/>
    <property type="molecule type" value="Genomic_DNA"/>
</dbReference>
<evidence type="ECO:0000256" key="6">
    <source>
        <dbReference type="ARBA" id="ARBA00023194"/>
    </source>
</evidence>
<dbReference type="Pfam" id="PF00698">
    <property type="entry name" value="Acyl_transf_1"/>
    <property type="match status" value="2"/>
</dbReference>
<comment type="caution">
    <text evidence="14">The sequence shown here is derived from an EMBL/GenBank/DDBJ whole genome shotgun (WGS) entry which is preliminary data.</text>
</comment>
<dbReference type="SMART" id="SM00822">
    <property type="entry name" value="PKS_KR"/>
    <property type="match status" value="2"/>
</dbReference>
<feature type="active site" description="Proton acceptor; for dehydratase activity" evidence="9">
    <location>
        <position position="3082"/>
    </location>
</feature>
<dbReference type="InterPro" id="IPR014031">
    <property type="entry name" value="Ketoacyl_synth_C"/>
</dbReference>
<dbReference type="CDD" id="cd00833">
    <property type="entry name" value="PKS"/>
    <property type="match status" value="2"/>
</dbReference>
<evidence type="ECO:0000259" key="11">
    <source>
        <dbReference type="PROSITE" id="PS50075"/>
    </source>
</evidence>
<accession>A0ABV8HWU3</accession>
<dbReference type="Pfam" id="PF22621">
    <property type="entry name" value="CurL-like_PKS_C"/>
    <property type="match status" value="1"/>
</dbReference>
<dbReference type="InterPro" id="IPR049552">
    <property type="entry name" value="PKS_DH_N"/>
</dbReference>
<dbReference type="InterPro" id="IPR020807">
    <property type="entry name" value="PKS_DH"/>
</dbReference>
<dbReference type="InterPro" id="IPR020841">
    <property type="entry name" value="PKS_Beta-ketoAc_synthase_dom"/>
</dbReference>
<feature type="region of interest" description="Disordered" evidence="10">
    <location>
        <begin position="2576"/>
        <end position="2598"/>
    </location>
</feature>
<feature type="region of interest" description="C-terminal hotdog fold" evidence="9">
    <location>
        <begin position="1082"/>
        <end position="1253"/>
    </location>
</feature>
<dbReference type="RefSeq" id="WP_386435283.1">
    <property type="nucleotide sequence ID" value="NZ_JBHSBB010000026.1"/>
</dbReference>
<dbReference type="Pfam" id="PF08659">
    <property type="entry name" value="KR"/>
    <property type="match status" value="3"/>
</dbReference>
<feature type="domain" description="Carrier" evidence="11">
    <location>
        <begin position="2050"/>
        <end position="2125"/>
    </location>
</feature>
<dbReference type="SMART" id="SM00827">
    <property type="entry name" value="PKS_AT"/>
    <property type="match status" value="2"/>
</dbReference>
<dbReference type="SUPFAM" id="SSF47336">
    <property type="entry name" value="ACP-like"/>
    <property type="match status" value="2"/>
</dbReference>
<dbReference type="InterPro" id="IPR013968">
    <property type="entry name" value="PKS_KR"/>
</dbReference>
<dbReference type="SMART" id="SM00825">
    <property type="entry name" value="PKS_KS"/>
    <property type="match status" value="2"/>
</dbReference>
<dbReference type="InterPro" id="IPR018201">
    <property type="entry name" value="Ketoacyl_synth_AS"/>
</dbReference>
<dbReference type="SMART" id="SM00826">
    <property type="entry name" value="PKS_DH"/>
    <property type="match status" value="2"/>
</dbReference>
<dbReference type="PROSITE" id="PS52004">
    <property type="entry name" value="KS3_2"/>
    <property type="match status" value="2"/>
</dbReference>
<dbReference type="InterPro" id="IPR014030">
    <property type="entry name" value="Ketoacyl_synth_N"/>
</dbReference>
<evidence type="ECO:0000256" key="3">
    <source>
        <dbReference type="ARBA" id="ARBA00022450"/>
    </source>
</evidence>
<dbReference type="InterPro" id="IPR050091">
    <property type="entry name" value="PKS_NRPS_Biosynth_Enz"/>
</dbReference>
<dbReference type="Gene3D" id="3.40.50.11460">
    <property type="match status" value="1"/>
</dbReference>
<dbReference type="Gene3D" id="3.10.129.110">
    <property type="entry name" value="Polyketide synthase dehydratase"/>
    <property type="match status" value="3"/>
</dbReference>
<keyword evidence="15" id="KW-1185">Reference proteome</keyword>
<gene>
    <name evidence="14" type="ORF">ACFO3J_28570</name>
</gene>
<dbReference type="PROSITE" id="PS52019">
    <property type="entry name" value="PKS_MFAS_DH"/>
    <property type="match status" value="2"/>
</dbReference>
<feature type="active site" description="Proton donor; for dehydratase activity" evidence="9">
    <location>
        <position position="1170"/>
    </location>
</feature>
<dbReference type="CDD" id="cd08956">
    <property type="entry name" value="KR_3_FAS_SDR_x"/>
    <property type="match status" value="1"/>
</dbReference>
<dbReference type="PROSITE" id="PS00606">
    <property type="entry name" value="KS3_1"/>
    <property type="match status" value="2"/>
</dbReference>
<dbReference type="PROSITE" id="PS50075">
    <property type="entry name" value="CARRIER"/>
    <property type="match status" value="2"/>
</dbReference>
<dbReference type="Gene3D" id="3.30.70.3290">
    <property type="match status" value="2"/>
</dbReference>
<dbReference type="PANTHER" id="PTHR43775">
    <property type="entry name" value="FATTY ACID SYNTHASE"/>
    <property type="match status" value="1"/>
</dbReference>
<feature type="compositionally biased region" description="Basic and acidic residues" evidence="10">
    <location>
        <begin position="1034"/>
        <end position="1047"/>
    </location>
</feature>
<dbReference type="Gene3D" id="1.10.1200.10">
    <property type="entry name" value="ACP-like"/>
    <property type="match status" value="2"/>
</dbReference>
<keyword evidence="4" id="KW-0597">Phosphoprotein</keyword>
<feature type="active site" description="Proton acceptor; for dehydratase activity" evidence="9">
    <location>
        <position position="957"/>
    </location>
</feature>
<evidence type="ECO:0000259" key="12">
    <source>
        <dbReference type="PROSITE" id="PS52004"/>
    </source>
</evidence>
<evidence type="ECO:0000256" key="8">
    <source>
        <dbReference type="ARBA" id="ARBA00023315"/>
    </source>
</evidence>
<dbReference type="SUPFAM" id="SSF52151">
    <property type="entry name" value="FabD/lysophospholipase-like"/>
    <property type="match status" value="2"/>
</dbReference>
<dbReference type="InterPro" id="IPR014043">
    <property type="entry name" value="Acyl_transferase_dom"/>
</dbReference>
<dbReference type="SUPFAM" id="SSF51735">
    <property type="entry name" value="NAD(P)-binding Rossmann-fold domains"/>
    <property type="match status" value="5"/>
</dbReference>
<evidence type="ECO:0000313" key="15">
    <source>
        <dbReference type="Proteomes" id="UP001595765"/>
    </source>
</evidence>
<evidence type="ECO:0000256" key="10">
    <source>
        <dbReference type="SAM" id="MobiDB-lite"/>
    </source>
</evidence>
<dbReference type="InterPro" id="IPR036736">
    <property type="entry name" value="ACP-like_sf"/>
</dbReference>
<evidence type="ECO:0000259" key="13">
    <source>
        <dbReference type="PROSITE" id="PS52019"/>
    </source>
</evidence>
<dbReference type="SUPFAM" id="SSF53901">
    <property type="entry name" value="Thiolase-like"/>
    <property type="match status" value="2"/>
</dbReference>
<dbReference type="SUPFAM" id="SSF50129">
    <property type="entry name" value="GroES-like"/>
    <property type="match status" value="1"/>
</dbReference>
<feature type="active site" description="Proton donor; for dehydratase activity" evidence="9">
    <location>
        <position position="3249"/>
    </location>
</feature>
<dbReference type="InterPro" id="IPR036291">
    <property type="entry name" value="NAD(P)-bd_dom_sf"/>
</dbReference>
<dbReference type="Proteomes" id="UP001595765">
    <property type="component" value="Unassembled WGS sequence"/>
</dbReference>
<dbReference type="Pfam" id="PF13602">
    <property type="entry name" value="ADH_zinc_N_2"/>
    <property type="match status" value="1"/>
</dbReference>
<protein>
    <submittedName>
        <fullName evidence="14">SDR family NAD(P)-dependent oxidoreductase</fullName>
    </submittedName>
</protein>
<keyword evidence="6" id="KW-0045">Antibiotic biosynthesis</keyword>
<dbReference type="InterPro" id="IPR042104">
    <property type="entry name" value="PKS_dehydratase_sf"/>
</dbReference>
<feature type="region of interest" description="N-terminal hotdog fold" evidence="9">
    <location>
        <begin position="3050"/>
        <end position="3178"/>
    </location>
</feature>
<feature type="region of interest" description="C-terminal hotdog fold" evidence="9">
    <location>
        <begin position="3190"/>
        <end position="3325"/>
    </location>
</feature>
<dbReference type="InterPro" id="IPR006162">
    <property type="entry name" value="Ppantetheine_attach_site"/>
</dbReference>
<keyword evidence="7" id="KW-0511">Multifunctional enzyme</keyword>
<dbReference type="Gene3D" id="3.40.47.10">
    <property type="match status" value="2"/>
</dbReference>
<dbReference type="PANTHER" id="PTHR43775:SF51">
    <property type="entry name" value="INACTIVE PHENOLPHTHIOCEROL SYNTHESIS POLYKETIDE SYNTHASE TYPE I PKS1-RELATED"/>
    <property type="match status" value="1"/>
</dbReference>
<keyword evidence="8" id="KW-0012">Acyltransferase</keyword>
<dbReference type="Pfam" id="PF14765">
    <property type="entry name" value="PS-DH"/>
    <property type="match status" value="2"/>
</dbReference>
<dbReference type="InterPro" id="IPR020843">
    <property type="entry name" value="ER"/>
</dbReference>
<organism evidence="14 15">
    <name type="scientific">Streptomyces polygonati</name>
    <dbReference type="NCBI Taxonomy" id="1617087"/>
    <lineage>
        <taxon>Bacteria</taxon>
        <taxon>Bacillati</taxon>
        <taxon>Actinomycetota</taxon>
        <taxon>Actinomycetes</taxon>
        <taxon>Kitasatosporales</taxon>
        <taxon>Streptomycetaceae</taxon>
        <taxon>Streptomyces</taxon>
    </lineage>
</organism>
<evidence type="ECO:0000256" key="7">
    <source>
        <dbReference type="ARBA" id="ARBA00023268"/>
    </source>
</evidence>
<dbReference type="InterPro" id="IPR049551">
    <property type="entry name" value="PKS_DH_C"/>
</dbReference>
<dbReference type="Pfam" id="PF16197">
    <property type="entry name" value="KAsynt_C_assoc"/>
    <property type="match status" value="1"/>
</dbReference>
<feature type="domain" description="Ketosynthase family 3 (KS3)" evidence="12">
    <location>
        <begin position="27"/>
        <end position="453"/>
    </location>
</feature>
<dbReference type="InterPro" id="IPR001227">
    <property type="entry name" value="Ac_transferase_dom_sf"/>
</dbReference>
<feature type="compositionally biased region" description="Pro residues" evidence="10">
    <location>
        <begin position="1062"/>
        <end position="1078"/>
    </location>
</feature>
<evidence type="ECO:0000256" key="2">
    <source>
        <dbReference type="ARBA" id="ARBA00004792"/>
    </source>
</evidence>
<feature type="region of interest" description="Disordered" evidence="10">
    <location>
        <begin position="1014"/>
        <end position="1089"/>
    </location>
</feature>
<dbReference type="SMART" id="SM00823">
    <property type="entry name" value="PKS_PP"/>
    <property type="match status" value="2"/>
</dbReference>
<evidence type="ECO:0000313" key="14">
    <source>
        <dbReference type="EMBL" id="MFC4035394.1"/>
    </source>
</evidence>
<dbReference type="InterPro" id="IPR049900">
    <property type="entry name" value="PKS_mFAS_DH"/>
</dbReference>
<evidence type="ECO:0000256" key="4">
    <source>
        <dbReference type="ARBA" id="ARBA00022553"/>
    </source>
</evidence>
<evidence type="ECO:0000256" key="5">
    <source>
        <dbReference type="ARBA" id="ARBA00022679"/>
    </source>
</evidence>
<name>A0ABV8HWU3_9ACTN</name>
<feature type="domain" description="Carrier" evidence="11">
    <location>
        <begin position="3804"/>
        <end position="3882"/>
    </location>
</feature>
<feature type="region of interest" description="N-terminal hotdog fold" evidence="9">
    <location>
        <begin position="925"/>
        <end position="1050"/>
    </location>
</feature>
<dbReference type="SMART" id="SM01294">
    <property type="entry name" value="PKS_PP_betabranch"/>
    <property type="match status" value="2"/>
</dbReference>
<evidence type="ECO:0000256" key="1">
    <source>
        <dbReference type="ARBA" id="ARBA00001957"/>
    </source>
</evidence>
<feature type="compositionally biased region" description="Low complexity" evidence="10">
    <location>
        <begin position="2578"/>
        <end position="2592"/>
    </location>
</feature>
<sequence>MVDYLRWMTADLQQTRARLEEVEDRAHEPIAVVAMSCRLPGGIRTPEELWDLVAAGGDAVGGFPLDRGWDVDALYDPDPDRPGTSYTRHGGFIEDSADFDPAFFGISPREALATDPQQRLLLEIAWEAFERAGIPAARLRGSRTGVFAGVMYNDYASRVRRPQPDTEGYLGTGSSASIASGRVAYTFGLEGPAVTVDTACSSSLVALHLAVQALRLGDCELALAGGVALMATPATFIGFSRQRGLAPDGRCKAFGEQADGTGWSEGAGLLLLERLSDARAQGHPVLAVVRGSAVNQDGASGALTAPNGPAQQRVIRQALTAARLLPAQIDVVEAHGTGTRLGDPIEAQALQAAYGPGRPADRPVWLGSLKSNIGHTQAAAGVAGVIKMVMAMRHATLPRTLHADRPTPHVDWTAGPLRLLTEARPWPVSGEPHRAAVSAFGISGTNAHVVLEQAPDPDPEPAPADARPRAALGGAPWLLSAKSPEALTAQAGRLVRHLRRHPDLDPADVGRSLAAGRTQFRHRAAVTGRDREELLAGVAALAAGRPAALVASGGAASGKAALVFPGQGSQWAGMATALLDTSEVFARRARECALALRPFVDWSLTEVLRGSPGAPALERVDVVQPALWAVMVSLAALWESCGVGIAGVVGHSQGEIAAAAVAGTLSLEDAARVVALRSRALAALAGRGGMMSVIAPPAWVHERVAEQAGALSVAAVNGPRSVVVAGSHEAMDTLLAQCEAAGVWARRIPVDYASHSPQVEAIRGELAASLAPVAPRPGWLPSYSSVTGGPADPARQTADYWYRGLRQPVEFEQAIRAMLADGFDLFIECSPHPVLTPAVQETIEDAGADAFVVGSVHRDDGTLQRFAGSLAEAWVAGAKLDPDRLFGDARLVDLPTYAFQRQRYWLAAEQGPADVAAAGLAATDHPLLGAAVRLAEGDGLLMTGRLSLGSQPWLAGHTAYGDVLLPGTAWLELAMEAGARTGCDRVAELRVTAPLTLPREGGVDVQVAVAAPDGDGRHRVTVHSRPADSPDDTAWTRHAEGTLDRDASAPPTAPDTAWAAHWPPPGATPRELPVPPDQDGPDGPDAAASEVWRDGDRLGVEAGLIGVAAGLLEAGSRAAAVGDGGSGGLPAARSGALLRGASGAALTGLWQDGEHLYAEARLTDPAAAADFGLHPALLEAALRSATAGDDGSERLPTGWDGVRLFARGASVLRARLTPAGPDRFTVLFADGSGAPVAAVENLGLTPPPAGPRPGAAGAALRSAFTVDWSPLPLPPPAPAEGPQAGSGLLAVLGPAGSGPEGARHFDGLAELDAALRAGAPDPRTVVLPLSAERGAETAGGPADEAGPLLERTLALVDALLSGGHGSSRVAVVTRGAVSTRAGERAPDQAGAAVWGALRSVQARHPGRLVLLDTDGHPDSAHAFAAALAGGEPQLALRRGRALAPALAPLSADRSLRTPAGPEPWRLDITESGDLGTLAPLDHPAAARDLGPYEIRVAVRAAGLHFGDLLVGLGLHGAGSARIGVEAAGVVLEAGTRAGAVTAGDAVMGLFPEGAAGPVAVTDVRFVTPVPAGWSFARAATTTLGYLTAQHGLFGLAGLRPGDSVLVHAASGGAGLAAVRLARHRGARVFGTDSPDRLAALRSLGLPDDRIASSRTPDFAADLLAATDGDGVDVVLNCLAGEFTDASLRLLPRGGRFVETGRTDPRDAARVAADHPGVRYEVADLAEAGPEGVRTMLAELAVLFADGTLPPLPAAAWDIRRAPEAFGFLGEARHPGQAALVRPAPLDPRGTVLITGAAASAGGLLALHLAEEHGARHLLLAGHGEPETGRAAALRADLAAAGAEVAFATCDTTDPDALARLLASVWPAHPLTAVFHTAGDQDPPGPGPYPGLRTAVLLHRLTRGLDLSAFVLFSSLAGTLGPAGRTGEAAAGAFLDALAHDRHAQGLPATAVAWGDRLGTAAGGGVPGFSPLSDGEFLALLDLALAAPRPVLVAARPDTAWLRRAAADDTLPPMLAALPRALGRSVPRAASTSGTAPLDGLRALAPAARQEAVRELVRTQVAAVLGHDDPRAVGTDQPFTEIGIDSLTAVQLRNRLNTATGLRLAATLVFDHPTPTAVAAHLSARLAGTPAAGTAAPVPAAAEDGAGTDPVVIVAMNCRFPGGVRSPEQLWDLVDNGSDVVGDFPADRGWDIGELYDPDPDRAGTTYTTRGGFLDGVADFDAAFFGISPREALAMDPQQRLLLETAWEAFERGGIDPESLDGSRVGVFVGTNGQDYPRLLAAGADDLEGYVGTGNTASVLSGRLAYAFGFGGPAVTLDTACSSSLVALHWAAQALRRGDCSLAVVGGVTLMASPLLFTEFSRQRVLSPDGRCRSFSADADGTGWSEGVGVLLVERLSDARRAGHQVLAVLRGSAVNSDGASNGLTAPNGPAQERVIRRSLADAGLTPADVDAVEAHGTGTRLGDPIEAQALLATYGTHRAGGGPLWLGSLKSNIGHTQAASGIAGIIKVVQAMRHERLPKTLHVAEPTPHVDWTAGAVELLTDPRPWPRGERARRAGVSSFGISGTNAHVILEEPPAPEAASEPASGPGTDPAPGDDDNRVVPWVLSAKSPEALRDQALRLAEHTTADPEPRAVDIGWSLATTRAPLRHRAVIVAAGRQEAATALRALAAGEDVPAAVRGEADDGHRPAFLFAGQGSQTAGMGSGLYAAFPAYAAAFDDACAALDPHLDRPLRDIVHAGPGTAAAELLDRTEYAQPALFAYEVALFRLLESWRIRPGKLAGHSVGEIAAAHVADVLSLSDAARLVAARGRLMQRLPGRGAMAAVEAEPGEVTGLLAGLGDRVGIAAVNGPRATVLSGDADAVTEVTGLLAGRGRRVTRLRVGHAFHSPLMDPMLADFRQVAEALSYRAPRIPVVSTLTGQPAGPEELCRPEHWVDHVRHTVRFQRAMESLAEGGATVFTELGPRGVLTSMAADCLGERGVFLAAQRENRPQDRSLLTTAAALYVRGVPVDWRAVSAGGGGRRVDLPTYAFQRQRYWPRPGAARTAPHPGGHPVLGPAVLLADGDRFLLEGRLSARAVPWLAEHRVFGETVVPGTLLLELAVRAAEAVGQDLVRELTIHTPLVLPPDTGLDLQLLVDEPDDSGSRPLTVYARSGAAGGAGADRPWTRHADGALATGDAPVPEAPRQWPPAGAVPLPVDELYDDFAAGGLDYGPVFRGVRSVWRDADTLYAEAVLPEGTDTAGFLLHPALWDAAQHPAAIGELTPGAATVPFSWAGVQVYATAATALQVRISPAGPNAVTLEIADGKGERVARVERLTARTVSAAAVEPARAEGAGELYRVDWTEVAVPAGAAPGPAAWLGAAPPPPVLADHRLDHRHHLDALRDASPAVVLLPIETGDLRGAEAARSAAEQALRAVRQWVTDDRLPRGRLVLLTRGAVPRAPDQDPADPGQAAVWGLVRAAQAEHPGRLVLVDVDGGDASWRALPAALTTGEPQLALRGGLAAAPRLVPAGAPTGPGPRRLDPSGTVLVTGGTGALGALLARHLVAEHGVRSLLLTSRHGGDAPEAAPLTAELTAMGARVEVVACDAADRSAVRRLLAAVPADRPLTAVVHAAGVLDDGVIAALTPERLDRVMRPKTAGAWNLHELTADLDLSAFVLFSSASGVLGSAGQGGYAAANSFLDALARHRAETGLPGTSLAWGLWSQHGRGMAGGLADTDLRRIARTGLGALSPDAGLALFDAALGRTEPLLVPARLDLAVLRARGQDPDASPLLRGLVRPVRRRAAAAEVPGSGGTLADRLLPLDDPERQRALLELVLAQTATVLGHSSPLAVAADRPFTESGLDSLAAVEIRGRLDTATGLRLPATLVFDHPTPAALAAHLKAELLPAAPSPEQTVFSELDRLEAALPAATGDPETAARIRLRLRALLAAAEPEPDGPPEDDGLASAGIGELLAIIDEELGDA</sequence>
<feature type="region of interest" description="Disordered" evidence="10">
    <location>
        <begin position="3153"/>
        <end position="3189"/>
    </location>
</feature>
<dbReference type="InterPro" id="IPR020806">
    <property type="entry name" value="PKS_PP-bd"/>
</dbReference>
<dbReference type="Pfam" id="PF00109">
    <property type="entry name" value="ketoacyl-synt"/>
    <property type="match status" value="2"/>
</dbReference>
<feature type="domain" description="Ketosynthase family 3 (KS3)" evidence="12">
    <location>
        <begin position="2147"/>
        <end position="2573"/>
    </location>
</feature>
<dbReference type="InterPro" id="IPR055123">
    <property type="entry name" value="SpnB-like_Rossmann"/>
</dbReference>
<dbReference type="PROSITE" id="PS00012">
    <property type="entry name" value="PHOSPHOPANTETHEINE"/>
    <property type="match status" value="2"/>
</dbReference>
<dbReference type="InterPro" id="IPR016035">
    <property type="entry name" value="Acyl_Trfase/lysoPLipase"/>
</dbReference>
<dbReference type="InterPro" id="IPR016039">
    <property type="entry name" value="Thiolase-like"/>
</dbReference>
<feature type="domain" description="PKS/mFAS DH" evidence="13">
    <location>
        <begin position="3050"/>
        <end position="3325"/>
    </location>
</feature>
<dbReference type="CDD" id="cd05195">
    <property type="entry name" value="enoyl_red"/>
    <property type="match status" value="1"/>
</dbReference>
<comment type="cofactor">
    <cofactor evidence="1">
        <name>pantetheine 4'-phosphate</name>
        <dbReference type="ChEBI" id="CHEBI:47942"/>
    </cofactor>
</comment>
<proteinExistence type="predicted"/>
<evidence type="ECO:0000256" key="9">
    <source>
        <dbReference type="PROSITE-ProRule" id="PRU01363"/>
    </source>
</evidence>